<dbReference type="PANTHER" id="PTHR39420:SF1">
    <property type="entry name" value="HYDROLASE"/>
    <property type="match status" value="1"/>
</dbReference>
<dbReference type="EMBL" id="CP001687">
    <property type="protein sequence ID" value="ACV10865.1"/>
    <property type="molecule type" value="Genomic_DNA"/>
</dbReference>
<name>C7NTE3_HALUD</name>
<dbReference type="Gene3D" id="1.20.150.30">
    <property type="entry name" value="Zincin-like metallopeptidase, N-terminal domain"/>
    <property type="match status" value="1"/>
</dbReference>
<protein>
    <recommendedName>
        <fullName evidence="4">Coenzyme F420 biosynthesis-associated protein</fullName>
    </recommendedName>
</protein>
<dbReference type="InterPro" id="IPR042271">
    <property type="entry name" value="Zinicin_2_N"/>
</dbReference>
<gene>
    <name evidence="2" type="ordered locus">Huta_0679</name>
</gene>
<keyword evidence="3" id="KW-1185">Reference proteome</keyword>
<dbReference type="HOGENOM" id="CLU_059556_0_0_2"/>
<evidence type="ECO:0008006" key="4">
    <source>
        <dbReference type="Google" id="ProtNLM"/>
    </source>
</evidence>
<dbReference type="KEGG" id="hut:Huta_0679"/>
<evidence type="ECO:0000256" key="1">
    <source>
        <dbReference type="SAM" id="MobiDB-lite"/>
    </source>
</evidence>
<dbReference type="Pfam" id="PF10103">
    <property type="entry name" value="Zincin_2"/>
    <property type="match status" value="2"/>
</dbReference>
<sequence length="315" mass="34726">MNLFESARALREASGTGPIDWEAAGDAATAATDPGSVSLTAAEEEAYAADVRAARDAVTAATNAAFELPESVTILNRNHWIEANVGTFERVMEPIEIHAAEIPGIARTINTGTMAVMLAFLGRNVLGQYDPVLLGEDPHELYFVHPNIVEIADQLNVPLARFRRWIAFHEVTHAAEFGAAPWLSTYLETRVEETVGDLADGQIDRDAFAELNTAMTAVEGYAELVMDDAFDRPYQDLRDALDRRRNNRGLVAGLIQRLLGLGLKRQQYERGKAFFEAVAAERGIDGAHAVWEQPENLPTDDELDTPTRWLDRVDP</sequence>
<dbReference type="PANTHER" id="PTHR39420">
    <property type="match status" value="1"/>
</dbReference>
<evidence type="ECO:0000313" key="2">
    <source>
        <dbReference type="EMBL" id="ACV10865.1"/>
    </source>
</evidence>
<organism evidence="2 3">
    <name type="scientific">Halorhabdus utahensis (strain DSM 12940 / JCM 11049 / AX-2)</name>
    <dbReference type="NCBI Taxonomy" id="519442"/>
    <lineage>
        <taxon>Archaea</taxon>
        <taxon>Methanobacteriati</taxon>
        <taxon>Methanobacteriota</taxon>
        <taxon>Stenosarchaea group</taxon>
        <taxon>Halobacteria</taxon>
        <taxon>Halobacteriales</taxon>
        <taxon>Haloarculaceae</taxon>
        <taxon>Halorhabdus</taxon>
    </lineage>
</organism>
<dbReference type="NCBIfam" id="TIGR03624">
    <property type="entry name" value="putative hydrolase"/>
    <property type="match status" value="2"/>
</dbReference>
<evidence type="ECO:0000313" key="3">
    <source>
        <dbReference type="Proteomes" id="UP000002071"/>
    </source>
</evidence>
<proteinExistence type="predicted"/>
<dbReference type="AlphaFoldDB" id="C7NTE3"/>
<dbReference type="InterPro" id="IPR022454">
    <property type="entry name" value="CHP03883_F420-assoc"/>
</dbReference>
<dbReference type="GeneID" id="8382948"/>
<dbReference type="Proteomes" id="UP000002071">
    <property type="component" value="Chromosome"/>
</dbReference>
<dbReference type="RefSeq" id="WP_015788445.1">
    <property type="nucleotide sequence ID" value="NC_013158.1"/>
</dbReference>
<dbReference type="NCBIfam" id="TIGR03883">
    <property type="entry name" value="DUF2342_F420"/>
    <property type="match status" value="1"/>
</dbReference>
<dbReference type="InterPro" id="IPR018766">
    <property type="entry name" value="Zinicin_2"/>
</dbReference>
<feature type="region of interest" description="Disordered" evidence="1">
    <location>
        <begin position="292"/>
        <end position="315"/>
    </location>
</feature>
<dbReference type="SUPFAM" id="SSF55486">
    <property type="entry name" value="Metalloproteases ('zincins'), catalytic domain"/>
    <property type="match status" value="1"/>
</dbReference>
<dbReference type="STRING" id="519442.Huta_0679"/>
<reference evidence="2 3" key="1">
    <citation type="journal article" date="2009" name="Stand. Genomic Sci.">
        <title>Complete genome sequence of Halorhabdus utahensis type strain (AX-2).</title>
        <authorList>
            <person name="Anderson I."/>
            <person name="Tindall B.J."/>
            <person name="Pomrenke H."/>
            <person name="Goker M."/>
            <person name="Lapidus A."/>
            <person name="Nolan M."/>
            <person name="Copeland A."/>
            <person name="Glavina Del Rio T."/>
            <person name="Chen F."/>
            <person name="Tice H."/>
            <person name="Cheng J.F."/>
            <person name="Lucas S."/>
            <person name="Chertkov O."/>
            <person name="Bruce D."/>
            <person name="Brettin T."/>
            <person name="Detter J.C."/>
            <person name="Han C."/>
            <person name="Goodwin L."/>
            <person name="Land M."/>
            <person name="Hauser L."/>
            <person name="Chang Y.J."/>
            <person name="Jeffries C.D."/>
            <person name="Pitluck S."/>
            <person name="Pati A."/>
            <person name="Mavromatis K."/>
            <person name="Ivanova N."/>
            <person name="Ovchinnikova G."/>
            <person name="Chen A."/>
            <person name="Palaniappan K."/>
            <person name="Chain P."/>
            <person name="Rohde M."/>
            <person name="Bristow J."/>
            <person name="Eisen J.A."/>
            <person name="Markowitz V."/>
            <person name="Hugenholtz P."/>
            <person name="Kyrpides N.C."/>
            <person name="Klenk H.P."/>
        </authorList>
    </citation>
    <scope>NUCLEOTIDE SEQUENCE [LARGE SCALE GENOMIC DNA]</scope>
    <source>
        <strain evidence="3">DSM 12940 / JCM 11049 / AX-2</strain>
    </source>
</reference>
<dbReference type="eggNOG" id="arCOG04607">
    <property type="taxonomic scope" value="Archaea"/>
</dbReference>
<accession>C7NTE3</accession>
<dbReference type="OrthoDB" id="339796at2157"/>